<dbReference type="InterPro" id="IPR003711">
    <property type="entry name" value="CarD-like/TRCF_RID"/>
</dbReference>
<dbReference type="GO" id="GO:0005524">
    <property type="term" value="F:ATP binding"/>
    <property type="evidence" value="ECO:0007669"/>
    <property type="project" value="UniProtKB-UniRule"/>
</dbReference>
<dbReference type="Gene3D" id="3.30.2060.10">
    <property type="entry name" value="Penicillin-binding protein 1b domain"/>
    <property type="match status" value="1"/>
</dbReference>
<evidence type="ECO:0000256" key="13">
    <source>
        <dbReference type="HAMAP-Rule" id="MF_00969"/>
    </source>
</evidence>
<dbReference type="SMART" id="SM01058">
    <property type="entry name" value="CarD_TRCF"/>
    <property type="match status" value="1"/>
</dbReference>
<dbReference type="InterPro" id="IPR004576">
    <property type="entry name" value="Mfd"/>
</dbReference>
<dbReference type="SUPFAM" id="SSF143517">
    <property type="entry name" value="TRCF domain-like"/>
    <property type="match status" value="1"/>
</dbReference>
<dbReference type="Proteomes" id="UP000439752">
    <property type="component" value="Unassembled WGS sequence"/>
</dbReference>
<reference evidence="16 17" key="1">
    <citation type="submission" date="2019-10" db="EMBL/GenBank/DDBJ databases">
        <authorList>
            <person name="Karimi E."/>
        </authorList>
    </citation>
    <scope>NUCLEOTIDE SEQUENCE [LARGE SCALE GENOMIC DNA]</scope>
    <source>
        <strain evidence="16">Exiguobacterium sp. 9Y</strain>
    </source>
</reference>
<dbReference type="GO" id="GO:0003678">
    <property type="term" value="F:DNA helicase activity"/>
    <property type="evidence" value="ECO:0007669"/>
    <property type="project" value="TreeGrafter"/>
</dbReference>
<keyword evidence="2 13" id="KW-0963">Cytoplasm</keyword>
<dbReference type="GO" id="GO:0006355">
    <property type="term" value="P:regulation of DNA-templated transcription"/>
    <property type="evidence" value="ECO:0007669"/>
    <property type="project" value="UniProtKB-UniRule"/>
</dbReference>
<evidence type="ECO:0000313" key="17">
    <source>
        <dbReference type="Proteomes" id="UP000439752"/>
    </source>
</evidence>
<keyword evidence="7 13" id="KW-0067">ATP-binding</keyword>
<evidence type="ECO:0000259" key="15">
    <source>
        <dbReference type="PROSITE" id="PS51194"/>
    </source>
</evidence>
<evidence type="ECO:0000256" key="11">
    <source>
        <dbReference type="ARBA" id="ARBA00061399"/>
    </source>
</evidence>
<dbReference type="SMART" id="SM00487">
    <property type="entry name" value="DEXDc"/>
    <property type="match status" value="1"/>
</dbReference>
<keyword evidence="6" id="KW-0347">Helicase</keyword>
<keyword evidence="9 13" id="KW-0234">DNA repair</keyword>
<feature type="domain" description="Helicase ATP-binding" evidence="14">
    <location>
        <begin position="634"/>
        <end position="795"/>
    </location>
</feature>
<evidence type="ECO:0000256" key="3">
    <source>
        <dbReference type="ARBA" id="ARBA00022741"/>
    </source>
</evidence>
<dbReference type="Gene3D" id="3.40.50.11180">
    <property type="match status" value="1"/>
</dbReference>
<dbReference type="InterPro" id="IPR014001">
    <property type="entry name" value="Helicase_ATP-bd"/>
</dbReference>
<dbReference type="InterPro" id="IPR036101">
    <property type="entry name" value="CarD-like/TRCF_RID_sf"/>
</dbReference>
<dbReference type="Gene3D" id="2.40.10.170">
    <property type="match status" value="1"/>
</dbReference>
<dbReference type="EC" id="3.6.4.-" evidence="13"/>
<dbReference type="Gene3D" id="3.90.1150.50">
    <property type="entry name" value="Transcription-repair-coupling factor, D7 domain"/>
    <property type="match status" value="1"/>
</dbReference>
<evidence type="ECO:0000256" key="4">
    <source>
        <dbReference type="ARBA" id="ARBA00022763"/>
    </source>
</evidence>
<evidence type="ECO:0000256" key="7">
    <source>
        <dbReference type="ARBA" id="ARBA00022840"/>
    </source>
</evidence>
<keyword evidence="4 13" id="KW-0227">DNA damage</keyword>
<keyword evidence="17" id="KW-1185">Reference proteome</keyword>
<gene>
    <name evidence="13 16" type="primary">mfd</name>
    <name evidence="16" type="ORF">EXIGUO9Y_140024</name>
</gene>
<dbReference type="Pfam" id="PF02559">
    <property type="entry name" value="CarD_TRCF_RID"/>
    <property type="match status" value="1"/>
</dbReference>
<evidence type="ECO:0000259" key="14">
    <source>
        <dbReference type="PROSITE" id="PS51192"/>
    </source>
</evidence>
<dbReference type="Pfam" id="PF17757">
    <property type="entry name" value="UvrB_inter"/>
    <property type="match status" value="1"/>
</dbReference>
<comment type="subcellular location">
    <subcellularLocation>
        <location evidence="1 13">Cytoplasm</location>
    </subcellularLocation>
</comment>
<dbReference type="GO" id="GO:0003684">
    <property type="term" value="F:damaged DNA binding"/>
    <property type="evidence" value="ECO:0007669"/>
    <property type="project" value="InterPro"/>
</dbReference>
<dbReference type="GO" id="GO:0000716">
    <property type="term" value="P:transcription-coupled nucleotide-excision repair, DNA damage recognition"/>
    <property type="evidence" value="ECO:0007669"/>
    <property type="project" value="UniProtKB-UniRule"/>
</dbReference>
<evidence type="ECO:0000256" key="2">
    <source>
        <dbReference type="ARBA" id="ARBA00022490"/>
    </source>
</evidence>
<dbReference type="FunFam" id="3.40.50.300:FF:000546">
    <property type="entry name" value="Transcription-repair-coupling factor"/>
    <property type="match status" value="1"/>
</dbReference>
<organism evidence="16 17">
    <name type="scientific">Exiguobacterium oxidotolerans</name>
    <dbReference type="NCBI Taxonomy" id="223958"/>
    <lineage>
        <taxon>Bacteria</taxon>
        <taxon>Bacillati</taxon>
        <taxon>Bacillota</taxon>
        <taxon>Bacilli</taxon>
        <taxon>Bacillales</taxon>
        <taxon>Bacillales Family XII. Incertae Sedis</taxon>
        <taxon>Exiguobacterium</taxon>
    </lineage>
</organism>
<dbReference type="GO" id="GO:0005737">
    <property type="term" value="C:cytoplasm"/>
    <property type="evidence" value="ECO:0007669"/>
    <property type="project" value="UniProtKB-SubCell"/>
</dbReference>
<evidence type="ECO:0000256" key="12">
    <source>
        <dbReference type="ARBA" id="ARBA00070128"/>
    </source>
</evidence>
<dbReference type="SMART" id="SM00490">
    <property type="entry name" value="HELICc"/>
    <property type="match status" value="1"/>
</dbReference>
<dbReference type="NCBIfam" id="TIGR00580">
    <property type="entry name" value="mfd"/>
    <property type="match status" value="1"/>
</dbReference>
<dbReference type="InterPro" id="IPR001650">
    <property type="entry name" value="Helicase_C-like"/>
</dbReference>
<evidence type="ECO:0000256" key="8">
    <source>
        <dbReference type="ARBA" id="ARBA00023125"/>
    </source>
</evidence>
<dbReference type="RefSeq" id="WP_159172880.1">
    <property type="nucleotide sequence ID" value="NZ_LR732308.1"/>
</dbReference>
<dbReference type="HAMAP" id="MF_00969">
    <property type="entry name" value="TRCF"/>
    <property type="match status" value="1"/>
</dbReference>
<evidence type="ECO:0000256" key="10">
    <source>
        <dbReference type="ARBA" id="ARBA00061104"/>
    </source>
</evidence>
<dbReference type="PROSITE" id="PS51194">
    <property type="entry name" value="HELICASE_CTER"/>
    <property type="match status" value="1"/>
</dbReference>
<keyword evidence="8 13" id="KW-0238">DNA-binding</keyword>
<name>A0A653I4G8_9BACL</name>
<comment type="function">
    <text evidence="13">Couples transcription and DNA repair by recognizing RNA polymerase (RNAP) stalled at DNA lesions. Mediates ATP-dependent release of RNAP and its truncated transcript from the DNA, and recruitment of nucleotide excision repair machinery to the damaged site.</text>
</comment>
<dbReference type="Pfam" id="PF03461">
    <property type="entry name" value="TRCF"/>
    <property type="match status" value="1"/>
</dbReference>
<evidence type="ECO:0000256" key="5">
    <source>
        <dbReference type="ARBA" id="ARBA00022801"/>
    </source>
</evidence>
<dbReference type="SMART" id="SM00982">
    <property type="entry name" value="TRCF"/>
    <property type="match status" value="1"/>
</dbReference>
<dbReference type="GO" id="GO:0016787">
    <property type="term" value="F:hydrolase activity"/>
    <property type="evidence" value="ECO:0007669"/>
    <property type="project" value="UniProtKB-KW"/>
</dbReference>
<sequence>MKQLQNLLLGIPEIKTVRERFRQGVDAQLITGLMNSGKALFVAGIYQETKKRFVIVTHNMFQAQKLYDDLIELVPEQEVMLYPVDETLAAELSYGASPELRATRIETRHRLLTTDDGILIIPLVGLRRYVPPASDFLAHTNRIKPGDILAIPDFIQELVDAGYERTATVTTPGEFSVRGSIIDIYPLTVDRPYRLDLFDEEVDSIYTFDAETQRSLGVVAEALLPPAAEHFATTENLRAAGERLRALYEATKERVQSTEVLAALEEGIAYDVELLESGERPKQLAKYAPLLYQKTLLADITDAVLIVDEIARIEEAAEVQDAEEAEWMASLIERGQSVSDYILSVPMLKVFEQRQLLYLSLLPTRRSGVPESAAIHFNIKPIAPFHGQMERLKQEIDRYARADMWMVFLASNKERAERMRQTLSDYGVEASLHTAEEDMRRGHPSILIGGIHGGFEMTNARLVVVTEEEVFKQPTRRRKQTTKLTNAERIKSYQELKTGDYIVHIHHGIGRYHGIKTIDVAGNHKDYLHLVYAGDDSLYVPVDQIDLIQKYVGAEGKEPKIYKLGGTDWKKVKAKVQKSVEDIADELIKLYATREAAVGFAFPEDDDSMQAFEASFPYEETVDQVRSIEEIKKDMERPRPMDRLLCGDVGYGKTEVAIRAAFKAVMAGKQVALLVPTTVLAQQHYETMLERFSEWPINISVMSRFRSASELKATKKGLKEGTIDVVVGTHRVLSKDVQFADIGLLIIDEEQRFGVKHKERLKQLKTNVDVLTLTATPIPRTLHMSMIGIRDLSVLETPPENRYPVQTYVMEYDGIIMREALERELGRGGQAFFLYNRVEGIERKAEEIRALVPEARVVTAHGRMTETELESQLIAFFEGDADVLVSTTIIETGIDIPNVNTLIVNDADQMGLSQLYQLRGRVGRSSRVAYSYFTYRPQKRLTEVAESRLQAIKEFTELGSGFKIAMRDLSIRGAGNLLGSQQSGFIDSVGFDLYSQMLSEAVEERKERMKGKQRVQKFVPDFTFSLDAYIPSHYMSDSELKIEFYKRLKYVDTTESLDALEGEMLERFGEFPNEVARLIQLTRMRIFAERARIERVKQTDPKIEIVLSKQTTETIDVADFVKWTVPIGRGLGMGQEEGKLVLTLNRGKQTVQQTTEQAERLLAELDRRISMR</sequence>
<dbReference type="InterPro" id="IPR041471">
    <property type="entry name" value="UvrB_inter"/>
</dbReference>
<dbReference type="CDD" id="cd17991">
    <property type="entry name" value="DEXHc_TRCF"/>
    <property type="match status" value="1"/>
</dbReference>
<dbReference type="SUPFAM" id="SSF141259">
    <property type="entry name" value="CarD-like"/>
    <property type="match status" value="1"/>
</dbReference>
<dbReference type="InterPro" id="IPR005118">
    <property type="entry name" value="TRCF_C"/>
</dbReference>
<dbReference type="PANTHER" id="PTHR47964">
    <property type="entry name" value="ATP-DEPENDENT DNA HELICASE HOMOLOG RECG, CHLOROPLASTIC"/>
    <property type="match status" value="1"/>
</dbReference>
<dbReference type="Pfam" id="PF00270">
    <property type="entry name" value="DEAD"/>
    <property type="match status" value="1"/>
</dbReference>
<evidence type="ECO:0000256" key="6">
    <source>
        <dbReference type="ARBA" id="ARBA00022806"/>
    </source>
</evidence>
<keyword evidence="5 13" id="KW-0378">Hydrolase</keyword>
<evidence type="ECO:0000256" key="9">
    <source>
        <dbReference type="ARBA" id="ARBA00023204"/>
    </source>
</evidence>
<dbReference type="Gene3D" id="3.40.50.300">
    <property type="entry name" value="P-loop containing nucleotide triphosphate hydrolases"/>
    <property type="match status" value="2"/>
</dbReference>
<accession>A0A653I4G8</accession>
<dbReference type="Pfam" id="PF00271">
    <property type="entry name" value="Helicase_C"/>
    <property type="match status" value="1"/>
</dbReference>
<dbReference type="InterPro" id="IPR011545">
    <property type="entry name" value="DEAD/DEAH_box_helicase_dom"/>
</dbReference>
<dbReference type="PANTHER" id="PTHR47964:SF1">
    <property type="entry name" value="ATP-DEPENDENT DNA HELICASE HOMOLOG RECG, CHLOROPLASTIC"/>
    <property type="match status" value="1"/>
</dbReference>
<comment type="similarity">
    <text evidence="11 13">In the C-terminal section; belongs to the helicase family. RecG subfamily.</text>
</comment>
<dbReference type="AlphaFoldDB" id="A0A653I4G8"/>
<dbReference type="InterPro" id="IPR047112">
    <property type="entry name" value="RecG/Mfd"/>
</dbReference>
<dbReference type="InterPro" id="IPR037235">
    <property type="entry name" value="TRCF-like_C_D7"/>
</dbReference>
<dbReference type="EMBL" id="CABWKQ010000006">
    <property type="protein sequence ID" value="VWX33865.1"/>
    <property type="molecule type" value="Genomic_DNA"/>
</dbReference>
<keyword evidence="3 13" id="KW-0547">Nucleotide-binding</keyword>
<evidence type="ECO:0000313" key="16">
    <source>
        <dbReference type="EMBL" id="VWX33865.1"/>
    </source>
</evidence>
<protein>
    <recommendedName>
        <fullName evidence="12 13">Transcription-repair-coupling factor</fullName>
        <shortName evidence="13">TRCF</shortName>
        <ecNumber evidence="13">3.6.4.-</ecNumber>
    </recommendedName>
</protein>
<proteinExistence type="inferred from homology"/>
<dbReference type="SUPFAM" id="SSF52540">
    <property type="entry name" value="P-loop containing nucleoside triphosphate hydrolases"/>
    <property type="match status" value="4"/>
</dbReference>
<comment type="similarity">
    <text evidence="10 13">In the N-terminal section; belongs to the UvrB family.</text>
</comment>
<dbReference type="PROSITE" id="PS51192">
    <property type="entry name" value="HELICASE_ATP_BIND_1"/>
    <property type="match status" value="1"/>
</dbReference>
<evidence type="ECO:0000256" key="1">
    <source>
        <dbReference type="ARBA" id="ARBA00004496"/>
    </source>
</evidence>
<dbReference type="InterPro" id="IPR027417">
    <property type="entry name" value="P-loop_NTPase"/>
</dbReference>
<feature type="domain" description="Helicase C-terminal" evidence="15">
    <location>
        <begin position="816"/>
        <end position="970"/>
    </location>
</feature>